<dbReference type="Pfam" id="PF00085">
    <property type="entry name" value="Thioredoxin"/>
    <property type="match status" value="1"/>
</dbReference>
<dbReference type="AlphaFoldDB" id="A0A0G0RNG5"/>
<comment type="caution">
    <text evidence="2">The sequence shown here is derived from an EMBL/GenBank/DDBJ whole genome shotgun (WGS) entry which is preliminary data.</text>
</comment>
<dbReference type="Proteomes" id="UP000034048">
    <property type="component" value="Unassembled WGS sequence"/>
</dbReference>
<organism evidence="2 3">
    <name type="scientific">Candidatus Falkowbacteria bacterium GW2011_GWA2_39_24</name>
    <dbReference type="NCBI Taxonomy" id="1618634"/>
    <lineage>
        <taxon>Bacteria</taxon>
        <taxon>Candidatus Falkowiibacteriota</taxon>
    </lineage>
</organism>
<accession>A0A0G0RNG5</accession>
<sequence>MKVLKFGAAWCSGCLVMKPIWVELEKELPWLVTEYYDYDESQVIADKYQVNEKLPTFIFLDKNDQEILRLQGEASKTELLKIITANKDK</sequence>
<dbReference type="InterPro" id="IPR013766">
    <property type="entry name" value="Thioredoxin_domain"/>
</dbReference>
<dbReference type="EMBL" id="LBWS01000009">
    <property type="protein sequence ID" value="KKR15122.1"/>
    <property type="molecule type" value="Genomic_DNA"/>
</dbReference>
<dbReference type="SUPFAM" id="SSF52833">
    <property type="entry name" value="Thioredoxin-like"/>
    <property type="match status" value="1"/>
</dbReference>
<proteinExistence type="predicted"/>
<evidence type="ECO:0000259" key="1">
    <source>
        <dbReference type="Pfam" id="PF00085"/>
    </source>
</evidence>
<gene>
    <name evidence="2" type="ORF">UT42_C0009G0014</name>
</gene>
<dbReference type="CDD" id="cd02947">
    <property type="entry name" value="TRX_family"/>
    <property type="match status" value="1"/>
</dbReference>
<dbReference type="Gene3D" id="3.40.30.10">
    <property type="entry name" value="Glutaredoxin"/>
    <property type="match status" value="1"/>
</dbReference>
<feature type="domain" description="Thioredoxin" evidence="1">
    <location>
        <begin position="3"/>
        <end position="84"/>
    </location>
</feature>
<reference evidence="2 3" key="1">
    <citation type="journal article" date="2015" name="Nature">
        <title>rRNA introns, odd ribosomes, and small enigmatic genomes across a large radiation of phyla.</title>
        <authorList>
            <person name="Brown C.T."/>
            <person name="Hug L.A."/>
            <person name="Thomas B.C."/>
            <person name="Sharon I."/>
            <person name="Castelle C.J."/>
            <person name="Singh A."/>
            <person name="Wilkins M.J."/>
            <person name="Williams K.H."/>
            <person name="Banfield J.F."/>
        </authorList>
    </citation>
    <scope>NUCLEOTIDE SEQUENCE [LARGE SCALE GENOMIC DNA]</scope>
</reference>
<protein>
    <submittedName>
        <fullName evidence="2">Thioredoxin family protein</fullName>
    </submittedName>
</protein>
<dbReference type="InterPro" id="IPR036249">
    <property type="entry name" value="Thioredoxin-like_sf"/>
</dbReference>
<evidence type="ECO:0000313" key="2">
    <source>
        <dbReference type="EMBL" id="KKR15122.1"/>
    </source>
</evidence>
<name>A0A0G0RNG5_9BACT</name>
<evidence type="ECO:0000313" key="3">
    <source>
        <dbReference type="Proteomes" id="UP000034048"/>
    </source>
</evidence>